<feature type="site" description="Important for catalytic activity" evidence="8">
    <location>
        <position position="219"/>
    </location>
</feature>
<dbReference type="GO" id="GO:0008081">
    <property type="term" value="F:phosphoric diester hydrolase activity"/>
    <property type="evidence" value="ECO:0007669"/>
    <property type="project" value="TreeGrafter"/>
</dbReference>
<dbReference type="PANTHER" id="PTHR22748:SF6">
    <property type="entry name" value="DNA-(APURINIC OR APYRIMIDINIC SITE) ENDONUCLEASE"/>
    <property type="match status" value="1"/>
</dbReference>
<keyword evidence="4" id="KW-0378">Hydrolase</keyword>
<dbReference type="InterPro" id="IPR020847">
    <property type="entry name" value="AP_endonuclease_F1_BS"/>
</dbReference>
<evidence type="ECO:0000256" key="1">
    <source>
        <dbReference type="ARBA" id="ARBA00001936"/>
    </source>
</evidence>
<dbReference type="CDD" id="cd09087">
    <property type="entry name" value="Ape1-like_AP-endo"/>
    <property type="match status" value="1"/>
</dbReference>
<keyword evidence="5 7" id="KW-0460">Magnesium</keyword>
<dbReference type="FunFam" id="3.60.10.10:FF:000034">
    <property type="entry name" value="Exodeoxyribonuclease III"/>
    <property type="match status" value="1"/>
</dbReference>
<dbReference type="PROSITE" id="PS51435">
    <property type="entry name" value="AP_NUCLEASE_F1_4"/>
    <property type="match status" value="1"/>
</dbReference>
<dbReference type="EMBL" id="VIVN01000019">
    <property type="protein sequence ID" value="TWD92368.1"/>
    <property type="molecule type" value="Genomic_DNA"/>
</dbReference>
<evidence type="ECO:0000256" key="2">
    <source>
        <dbReference type="ARBA" id="ARBA00007092"/>
    </source>
</evidence>
<feature type="active site" evidence="6">
    <location>
        <position position="108"/>
    </location>
</feature>
<evidence type="ECO:0000256" key="4">
    <source>
        <dbReference type="ARBA" id="ARBA00022801"/>
    </source>
</evidence>
<dbReference type="AlphaFoldDB" id="A0A561CNE7"/>
<comment type="caution">
    <text evidence="10">The sequence shown here is derived from an EMBL/GenBank/DDBJ whole genome shotgun (WGS) entry which is preliminary data.</text>
</comment>
<dbReference type="PROSITE" id="PS00727">
    <property type="entry name" value="AP_NUCLEASE_F1_2"/>
    <property type="match status" value="1"/>
</dbReference>
<evidence type="ECO:0000313" key="11">
    <source>
        <dbReference type="Proteomes" id="UP000319671"/>
    </source>
</evidence>
<keyword evidence="7" id="KW-0464">Manganese</keyword>
<dbReference type="InterPro" id="IPR004808">
    <property type="entry name" value="AP_endonuc_1"/>
</dbReference>
<feature type="binding site" evidence="7">
    <location>
        <position position="10"/>
    </location>
    <ligand>
        <name>Mg(2+)</name>
        <dbReference type="ChEBI" id="CHEBI:18420"/>
        <label>1</label>
    </ligand>
</feature>
<keyword evidence="11" id="KW-1185">Reference proteome</keyword>
<reference evidence="10 11" key="1">
    <citation type="submission" date="2019-06" db="EMBL/GenBank/DDBJ databases">
        <title>Sorghum-associated microbial communities from plants grown in Nebraska, USA.</title>
        <authorList>
            <person name="Schachtman D."/>
        </authorList>
    </citation>
    <scope>NUCLEOTIDE SEQUENCE [LARGE SCALE GENOMIC DNA]</scope>
    <source>
        <strain evidence="10 11">2482</strain>
    </source>
</reference>
<comment type="similarity">
    <text evidence="2">Belongs to the DNA repair enzymes AP/ExoA family.</text>
</comment>
<comment type="cofactor">
    <cofactor evidence="1">
        <name>Mn(2+)</name>
        <dbReference type="ChEBI" id="CHEBI:29035"/>
    </cofactor>
</comment>
<sequence length="253" mass="29491">MDNMKLVSWNVNGLRACVKKGFIDYFQEVNADIFCVQETKLQEGQISLDLDGYHQYWNYAEKKGYSGTAVFTKQEPLSVRYGVGEDDGEDEGRILTLEFADFFLVNVYTPNSQRDLARIGYRLEWEDRILQHLMDLDKRKPVIFCGDLNVAHHEIDLRNPKSNIGNSGFTDEERGKMTSLLEAGFIDSFRHFYPQQEGAYTWWSYMNKVRERNIGWRIDYFIVSESLKDRLKEAEIHCDVMGSDHCPVVLELN</sequence>
<feature type="binding site" evidence="7">
    <location>
        <position position="149"/>
    </location>
    <ligand>
        <name>Mg(2+)</name>
        <dbReference type="ChEBI" id="CHEBI:18420"/>
        <label>1</label>
    </ligand>
</feature>
<evidence type="ECO:0000313" key="10">
    <source>
        <dbReference type="EMBL" id="TWD92368.1"/>
    </source>
</evidence>
<accession>A0A561CNE7</accession>
<feature type="binding site" evidence="7">
    <location>
        <position position="245"/>
    </location>
    <ligand>
        <name>Mg(2+)</name>
        <dbReference type="ChEBI" id="CHEBI:18420"/>
        <label>1</label>
    </ligand>
</feature>
<dbReference type="Pfam" id="PF03372">
    <property type="entry name" value="Exo_endo_phos"/>
    <property type="match status" value="1"/>
</dbReference>
<gene>
    <name evidence="10" type="ORF">FB550_11999</name>
</gene>
<dbReference type="GO" id="GO:0006284">
    <property type="term" value="P:base-excision repair"/>
    <property type="evidence" value="ECO:0007669"/>
    <property type="project" value="TreeGrafter"/>
</dbReference>
<feature type="site" description="Transition state stabilizer" evidence="8">
    <location>
        <position position="149"/>
    </location>
</feature>
<dbReference type="PROSITE" id="PS00726">
    <property type="entry name" value="AP_NUCLEASE_F1_1"/>
    <property type="match status" value="1"/>
</dbReference>
<organism evidence="10 11">
    <name type="scientific">Neobacillus bataviensis</name>
    <dbReference type="NCBI Taxonomy" id="220685"/>
    <lineage>
        <taxon>Bacteria</taxon>
        <taxon>Bacillati</taxon>
        <taxon>Bacillota</taxon>
        <taxon>Bacilli</taxon>
        <taxon>Bacillales</taxon>
        <taxon>Bacillaceae</taxon>
        <taxon>Neobacillus</taxon>
    </lineage>
</organism>
<dbReference type="GO" id="GO:0046872">
    <property type="term" value="F:metal ion binding"/>
    <property type="evidence" value="ECO:0007669"/>
    <property type="project" value="UniProtKB-KW"/>
</dbReference>
<dbReference type="SUPFAM" id="SSF56219">
    <property type="entry name" value="DNase I-like"/>
    <property type="match status" value="1"/>
</dbReference>
<evidence type="ECO:0000256" key="5">
    <source>
        <dbReference type="ARBA" id="ARBA00022842"/>
    </source>
</evidence>
<evidence type="ECO:0000259" key="9">
    <source>
        <dbReference type="Pfam" id="PF03372"/>
    </source>
</evidence>
<dbReference type="NCBIfam" id="TIGR00633">
    <property type="entry name" value="xth"/>
    <property type="match status" value="1"/>
</dbReference>
<dbReference type="GO" id="GO:0003677">
    <property type="term" value="F:DNA binding"/>
    <property type="evidence" value="ECO:0007669"/>
    <property type="project" value="InterPro"/>
</dbReference>
<evidence type="ECO:0000256" key="6">
    <source>
        <dbReference type="PIRSR" id="PIRSR604808-1"/>
    </source>
</evidence>
<feature type="active site" description="Proton donor/acceptor" evidence="6">
    <location>
        <position position="147"/>
    </location>
</feature>
<comment type="cofactor">
    <cofactor evidence="7">
        <name>Mg(2+)</name>
        <dbReference type="ChEBI" id="CHEBI:18420"/>
    </cofactor>
    <cofactor evidence="7">
        <name>Mn(2+)</name>
        <dbReference type="ChEBI" id="CHEBI:29035"/>
    </cofactor>
    <text evidence="7">Probably binds two magnesium or manganese ions per subunit.</text>
</comment>
<dbReference type="GO" id="GO:0003906">
    <property type="term" value="F:DNA-(apurinic or apyrimidinic site) endonuclease activity"/>
    <property type="evidence" value="ECO:0007669"/>
    <property type="project" value="TreeGrafter"/>
</dbReference>
<feature type="domain" description="Endonuclease/exonuclease/phosphatase" evidence="9">
    <location>
        <begin position="7"/>
        <end position="245"/>
    </location>
</feature>
<dbReference type="Proteomes" id="UP000319671">
    <property type="component" value="Unassembled WGS sequence"/>
</dbReference>
<feature type="binding site" evidence="7">
    <location>
        <position position="244"/>
    </location>
    <ligand>
        <name>Mg(2+)</name>
        <dbReference type="ChEBI" id="CHEBI:18420"/>
        <label>1</label>
    </ligand>
</feature>
<evidence type="ECO:0000256" key="3">
    <source>
        <dbReference type="ARBA" id="ARBA00022723"/>
    </source>
</evidence>
<dbReference type="InterPro" id="IPR036691">
    <property type="entry name" value="Endo/exonu/phosph_ase_sf"/>
</dbReference>
<dbReference type="NCBIfam" id="TIGR00195">
    <property type="entry name" value="exoDNase_III"/>
    <property type="match status" value="1"/>
</dbReference>
<dbReference type="PANTHER" id="PTHR22748">
    <property type="entry name" value="AP ENDONUCLEASE"/>
    <property type="match status" value="1"/>
</dbReference>
<proteinExistence type="inferred from homology"/>
<evidence type="ECO:0000256" key="7">
    <source>
        <dbReference type="PIRSR" id="PIRSR604808-2"/>
    </source>
</evidence>
<feature type="binding site" evidence="7">
    <location>
        <position position="38"/>
    </location>
    <ligand>
        <name>Mg(2+)</name>
        <dbReference type="ChEBI" id="CHEBI:18420"/>
        <label>1</label>
    </ligand>
</feature>
<dbReference type="InterPro" id="IPR020848">
    <property type="entry name" value="AP_endonuclease_F1_CS"/>
</dbReference>
<protein>
    <submittedName>
        <fullName evidence="10">Exodeoxyribonuclease-3</fullName>
    </submittedName>
</protein>
<dbReference type="GO" id="GO:0008311">
    <property type="term" value="F:double-stranded DNA 3'-5' DNA exonuclease activity"/>
    <property type="evidence" value="ECO:0007669"/>
    <property type="project" value="TreeGrafter"/>
</dbReference>
<name>A0A561CNE7_9BACI</name>
<feature type="binding site" evidence="7">
    <location>
        <position position="147"/>
    </location>
    <ligand>
        <name>Mg(2+)</name>
        <dbReference type="ChEBI" id="CHEBI:18420"/>
        <label>1</label>
    </ligand>
</feature>
<keyword evidence="3 7" id="KW-0479">Metal-binding</keyword>
<feature type="active site" description="Proton acceptor" evidence="6">
    <location>
        <position position="245"/>
    </location>
</feature>
<evidence type="ECO:0000256" key="8">
    <source>
        <dbReference type="PIRSR" id="PIRSR604808-3"/>
    </source>
</evidence>
<dbReference type="InterPro" id="IPR005135">
    <property type="entry name" value="Endo/exonuclease/phosphatase"/>
</dbReference>
<dbReference type="Gene3D" id="3.60.10.10">
    <property type="entry name" value="Endonuclease/exonuclease/phosphatase"/>
    <property type="match status" value="1"/>
</dbReference>
<feature type="site" description="Interaction with DNA substrate" evidence="8">
    <location>
        <position position="245"/>
    </location>
</feature>